<dbReference type="InParanoid" id="A0A2H3DVP1"/>
<accession>A0A2H3DVP1</accession>
<feature type="non-terminal residue" evidence="1">
    <location>
        <position position="1"/>
    </location>
</feature>
<keyword evidence="2" id="KW-1185">Reference proteome</keyword>
<protein>
    <submittedName>
        <fullName evidence="1">Uncharacterized protein</fullName>
    </submittedName>
</protein>
<dbReference type="OrthoDB" id="3244185at2759"/>
<sequence>PLAYVEWFTPFEQQDMVTGLYSISCSTWMGYVYGEIIEVDQIICNCHIFP</sequence>
<evidence type="ECO:0000313" key="2">
    <source>
        <dbReference type="Proteomes" id="UP000217790"/>
    </source>
</evidence>
<name>A0A2H3DVP1_ARMGA</name>
<gene>
    <name evidence="1" type="ORF">ARMGADRAFT_858366</name>
</gene>
<evidence type="ECO:0000313" key="1">
    <source>
        <dbReference type="EMBL" id="PBK97944.1"/>
    </source>
</evidence>
<dbReference type="Proteomes" id="UP000217790">
    <property type="component" value="Unassembled WGS sequence"/>
</dbReference>
<reference evidence="2" key="1">
    <citation type="journal article" date="2017" name="Nat. Ecol. Evol.">
        <title>Genome expansion and lineage-specific genetic innovations in the forest pathogenic fungi Armillaria.</title>
        <authorList>
            <person name="Sipos G."/>
            <person name="Prasanna A.N."/>
            <person name="Walter M.C."/>
            <person name="O'Connor E."/>
            <person name="Balint B."/>
            <person name="Krizsan K."/>
            <person name="Kiss B."/>
            <person name="Hess J."/>
            <person name="Varga T."/>
            <person name="Slot J."/>
            <person name="Riley R."/>
            <person name="Boka B."/>
            <person name="Rigling D."/>
            <person name="Barry K."/>
            <person name="Lee J."/>
            <person name="Mihaltcheva S."/>
            <person name="LaButti K."/>
            <person name="Lipzen A."/>
            <person name="Waldron R."/>
            <person name="Moloney N.M."/>
            <person name="Sperisen C."/>
            <person name="Kredics L."/>
            <person name="Vagvoelgyi C."/>
            <person name="Patrignani A."/>
            <person name="Fitzpatrick D."/>
            <person name="Nagy I."/>
            <person name="Doyle S."/>
            <person name="Anderson J.B."/>
            <person name="Grigoriev I.V."/>
            <person name="Gueldener U."/>
            <person name="Muensterkoetter M."/>
            <person name="Nagy L.G."/>
        </authorList>
    </citation>
    <scope>NUCLEOTIDE SEQUENCE [LARGE SCALE GENOMIC DNA]</scope>
    <source>
        <strain evidence="2">Ar21-2</strain>
    </source>
</reference>
<feature type="non-terminal residue" evidence="1">
    <location>
        <position position="50"/>
    </location>
</feature>
<organism evidence="1 2">
    <name type="scientific">Armillaria gallica</name>
    <name type="common">Bulbous honey fungus</name>
    <name type="synonym">Armillaria bulbosa</name>
    <dbReference type="NCBI Taxonomy" id="47427"/>
    <lineage>
        <taxon>Eukaryota</taxon>
        <taxon>Fungi</taxon>
        <taxon>Dikarya</taxon>
        <taxon>Basidiomycota</taxon>
        <taxon>Agaricomycotina</taxon>
        <taxon>Agaricomycetes</taxon>
        <taxon>Agaricomycetidae</taxon>
        <taxon>Agaricales</taxon>
        <taxon>Marasmiineae</taxon>
        <taxon>Physalacriaceae</taxon>
        <taxon>Armillaria</taxon>
    </lineage>
</organism>
<dbReference type="AlphaFoldDB" id="A0A2H3DVP1"/>
<proteinExistence type="predicted"/>
<dbReference type="EMBL" id="KZ293649">
    <property type="protein sequence ID" value="PBK97944.1"/>
    <property type="molecule type" value="Genomic_DNA"/>
</dbReference>